<protein>
    <recommendedName>
        <fullName evidence="1">N,N-dimethylformamidase alpha subunit domain-containing protein</fullName>
    </recommendedName>
</protein>
<feature type="domain" description="N,N-dimethylformamidase alpha subunit" evidence="1">
    <location>
        <begin position="11"/>
        <end position="113"/>
    </location>
</feature>
<dbReference type="Pfam" id="PF26354">
    <property type="entry name" value="DMF_alpha"/>
    <property type="match status" value="1"/>
</dbReference>
<evidence type="ECO:0000313" key="2">
    <source>
        <dbReference type="EMBL" id="VVP88018.1"/>
    </source>
</evidence>
<proteinExistence type="predicted"/>
<dbReference type="EMBL" id="CABVJC010000002">
    <property type="protein sequence ID" value="VVP88018.1"/>
    <property type="molecule type" value="Genomic_DNA"/>
</dbReference>
<organism evidence="2 3">
    <name type="scientific">Pseudomonas fluorescens</name>
    <dbReference type="NCBI Taxonomy" id="294"/>
    <lineage>
        <taxon>Bacteria</taxon>
        <taxon>Pseudomonadati</taxon>
        <taxon>Pseudomonadota</taxon>
        <taxon>Gammaproteobacteria</taxon>
        <taxon>Pseudomonadales</taxon>
        <taxon>Pseudomonadaceae</taxon>
        <taxon>Pseudomonas</taxon>
    </lineage>
</organism>
<name>A0A5E7SQI7_PSEFL</name>
<dbReference type="AlphaFoldDB" id="A0A5E7SQI7"/>
<gene>
    <name evidence="2" type="ORF">PS941_01402</name>
</gene>
<sequence>MRTSSDREAELAALFQARFFERLRDNCDSGVIGAYERSPLGPHDDKTRRVVRGLGGASIAGKAIVISLGIDGPWGVGNIVIGEPGNFFRSPGTFLTYDDALRHVFSLRCRALFATESRETDSQSHNG</sequence>
<evidence type="ECO:0000259" key="1">
    <source>
        <dbReference type="Pfam" id="PF26354"/>
    </source>
</evidence>
<accession>A0A5E7SQI7</accession>
<reference evidence="2 3" key="1">
    <citation type="submission" date="2019-09" db="EMBL/GenBank/DDBJ databases">
        <authorList>
            <person name="Chandra G."/>
            <person name="Truman W A."/>
        </authorList>
    </citation>
    <scope>NUCLEOTIDE SEQUENCE [LARGE SCALE GENOMIC DNA]</scope>
    <source>
        <strain evidence="2">PS941</strain>
    </source>
</reference>
<dbReference type="InterPro" id="IPR058713">
    <property type="entry name" value="DMF_alpha_dom"/>
</dbReference>
<evidence type="ECO:0000313" key="3">
    <source>
        <dbReference type="Proteomes" id="UP000326452"/>
    </source>
</evidence>
<dbReference type="Proteomes" id="UP000326452">
    <property type="component" value="Unassembled WGS sequence"/>
</dbReference>